<dbReference type="EMBL" id="BLLA01000001">
    <property type="protein sequence ID" value="GFG95215.1"/>
    <property type="molecule type" value="Genomic_DNA"/>
</dbReference>
<dbReference type="Pfam" id="PF12697">
    <property type="entry name" value="Abhydrolase_6"/>
    <property type="match status" value="1"/>
</dbReference>
<dbReference type="GO" id="GO:0016787">
    <property type="term" value="F:hydrolase activity"/>
    <property type="evidence" value="ECO:0007669"/>
    <property type="project" value="UniProtKB-KW"/>
</dbReference>
<accession>A0A7I9Z2Z1</accession>
<dbReference type="InterPro" id="IPR050228">
    <property type="entry name" value="Carboxylesterase_BioH"/>
</dbReference>
<dbReference type="InterPro" id="IPR029058">
    <property type="entry name" value="AB_hydrolase_fold"/>
</dbReference>
<protein>
    <submittedName>
        <fullName evidence="2">Alpha/beta hydrolase</fullName>
    </submittedName>
</protein>
<comment type="caution">
    <text evidence="2">The sequence shown here is derived from an EMBL/GenBank/DDBJ whole genome shotgun (WGS) entry which is preliminary data.</text>
</comment>
<gene>
    <name evidence="2" type="ORF">MTIM_10940</name>
</gene>
<dbReference type="Proteomes" id="UP000465301">
    <property type="component" value="Unassembled WGS sequence"/>
</dbReference>
<feature type="domain" description="AB hydrolase-1" evidence="1">
    <location>
        <begin position="28"/>
        <end position="274"/>
    </location>
</feature>
<dbReference type="RefSeq" id="WP_208852416.1">
    <property type="nucleotide sequence ID" value="NZ_BLLA01000001.1"/>
</dbReference>
<dbReference type="PANTHER" id="PTHR43194">
    <property type="entry name" value="HYDROLASE ALPHA/BETA FOLD FAMILY"/>
    <property type="match status" value="1"/>
</dbReference>
<evidence type="ECO:0000259" key="1">
    <source>
        <dbReference type="Pfam" id="PF12697"/>
    </source>
</evidence>
<dbReference type="InterPro" id="IPR000073">
    <property type="entry name" value="AB_hydrolase_1"/>
</dbReference>
<dbReference type="SUPFAM" id="SSF53474">
    <property type="entry name" value="alpha/beta-Hydrolases"/>
    <property type="match status" value="1"/>
</dbReference>
<name>A0A7I9Z2Z1_9MYCO</name>
<evidence type="ECO:0000313" key="3">
    <source>
        <dbReference type="Proteomes" id="UP000465301"/>
    </source>
</evidence>
<organism evidence="2 3">
    <name type="scientific">Mycobacterium timonense</name>
    <dbReference type="NCBI Taxonomy" id="701043"/>
    <lineage>
        <taxon>Bacteria</taxon>
        <taxon>Bacillati</taxon>
        <taxon>Actinomycetota</taxon>
        <taxon>Actinomycetes</taxon>
        <taxon>Mycobacteriales</taxon>
        <taxon>Mycobacteriaceae</taxon>
        <taxon>Mycobacterium</taxon>
        <taxon>Mycobacterium avium complex (MAC)</taxon>
    </lineage>
</organism>
<dbReference type="Gene3D" id="3.40.50.1820">
    <property type="entry name" value="alpha/beta hydrolase"/>
    <property type="match status" value="1"/>
</dbReference>
<sequence>MNYRTGAVQSADGTSVRHRVIGDQGPPIVLVHGGLQAAQNFQRLAEHLSRRFTVYVPDRRGRRPALPAGEGYGLAREGQDLEALIRTVGARHLFGLSSGATIALYTALEYPGIEKVALYEPPLTIDGADPAWWVPRYARALAAGKPALALAEIVKGTGGQEYWTRLPRFVLVSLLRVAIEIEARTVSGDDIAIKDLIPTMRLDSTVQRESITLVNSRISELGSEVLLIGGEKSAGALRCGLDSIAQRLPDAQRVELKGVGHIAADNRGAPETVARRLDQFFTTEA</sequence>
<evidence type="ECO:0000313" key="2">
    <source>
        <dbReference type="EMBL" id="GFG95215.1"/>
    </source>
</evidence>
<dbReference type="PANTHER" id="PTHR43194:SF2">
    <property type="entry name" value="PEROXISOMAL MEMBRANE PROTEIN LPX1"/>
    <property type="match status" value="1"/>
</dbReference>
<keyword evidence="2" id="KW-0378">Hydrolase</keyword>
<proteinExistence type="predicted"/>
<reference evidence="2 3" key="1">
    <citation type="journal article" date="2019" name="Emerg. Microbes Infect.">
        <title>Comprehensive subspecies identification of 175 nontuberculous mycobacteria species based on 7547 genomic profiles.</title>
        <authorList>
            <person name="Matsumoto Y."/>
            <person name="Kinjo T."/>
            <person name="Motooka D."/>
            <person name="Nabeya D."/>
            <person name="Jung N."/>
            <person name="Uechi K."/>
            <person name="Horii T."/>
            <person name="Iida T."/>
            <person name="Fujita J."/>
            <person name="Nakamura S."/>
        </authorList>
    </citation>
    <scope>NUCLEOTIDE SEQUENCE [LARGE SCALE GENOMIC DNA]</scope>
    <source>
        <strain evidence="2 3">JCM 30726</strain>
    </source>
</reference>
<keyword evidence="3" id="KW-1185">Reference proteome</keyword>
<dbReference type="AlphaFoldDB" id="A0A7I9Z2Z1"/>